<name>W8AMT5_CERCA</name>
<organism evidence="7">
    <name type="scientific">Ceratitis capitata</name>
    <name type="common">Mediterranean fruit fly</name>
    <name type="synonym">Tephritis capitata</name>
    <dbReference type="NCBI Taxonomy" id="7213"/>
    <lineage>
        <taxon>Eukaryota</taxon>
        <taxon>Metazoa</taxon>
        <taxon>Ecdysozoa</taxon>
        <taxon>Arthropoda</taxon>
        <taxon>Hexapoda</taxon>
        <taxon>Insecta</taxon>
        <taxon>Pterygota</taxon>
        <taxon>Neoptera</taxon>
        <taxon>Endopterygota</taxon>
        <taxon>Diptera</taxon>
        <taxon>Brachycera</taxon>
        <taxon>Muscomorpha</taxon>
        <taxon>Tephritoidea</taxon>
        <taxon>Tephritidae</taxon>
        <taxon>Ceratitis</taxon>
        <taxon>Ceratitis</taxon>
    </lineage>
</organism>
<gene>
    <name evidence="7" type="primary">HOBOT</name>
</gene>
<dbReference type="OrthoDB" id="10051975at2759"/>
<reference evidence="7" key="1">
    <citation type="submission" date="2013-07" db="EMBL/GenBank/DDBJ databases">
        <authorList>
            <person name="Geib S."/>
        </authorList>
    </citation>
    <scope>NUCLEOTIDE SEQUENCE</scope>
</reference>
<keyword evidence="3" id="KW-0862">Zinc</keyword>
<protein>
    <submittedName>
        <fullName evidence="7">Transposable element Hobo transposase</fullName>
    </submittedName>
</protein>
<evidence type="ECO:0000256" key="5">
    <source>
        <dbReference type="SAM" id="MobiDB-lite"/>
    </source>
</evidence>
<feature type="non-terminal residue" evidence="7">
    <location>
        <position position="1"/>
    </location>
</feature>
<evidence type="ECO:0000256" key="1">
    <source>
        <dbReference type="ARBA" id="ARBA00022723"/>
    </source>
</evidence>
<feature type="domain" description="BED-type" evidence="6">
    <location>
        <begin position="36"/>
        <end position="111"/>
    </location>
</feature>
<feature type="compositionally biased region" description="Polar residues" evidence="5">
    <location>
        <begin position="130"/>
        <end position="146"/>
    </location>
</feature>
<evidence type="ECO:0000313" key="7">
    <source>
        <dbReference type="EMBL" id="JAB90090.1"/>
    </source>
</evidence>
<evidence type="ECO:0000256" key="3">
    <source>
        <dbReference type="ARBA" id="ARBA00022833"/>
    </source>
</evidence>
<dbReference type="GO" id="GO:0003677">
    <property type="term" value="F:DNA binding"/>
    <property type="evidence" value="ECO:0007669"/>
    <property type="project" value="InterPro"/>
</dbReference>
<dbReference type="EMBL" id="GAMC01016465">
    <property type="protein sequence ID" value="JAB90090.1"/>
    <property type="molecule type" value="mRNA"/>
</dbReference>
<dbReference type="AlphaFoldDB" id="W8AMT5"/>
<keyword evidence="1" id="KW-0479">Metal-binding</keyword>
<accession>W8AMT5</accession>
<evidence type="ECO:0000259" key="6">
    <source>
        <dbReference type="PROSITE" id="PS50808"/>
    </source>
</evidence>
<keyword evidence="2 4" id="KW-0863">Zinc-finger</keyword>
<feature type="region of interest" description="Disordered" evidence="5">
    <location>
        <begin position="130"/>
        <end position="161"/>
    </location>
</feature>
<sequence>LDISKRGTNIGDSMEDQDSILNKIENGIYTLSRKHKRKSGIWDIFAEIKKDDGSIAKGYLCCFKCSRLFKFDGRSISNFRRHTCFRKISQGMSLPDKDPLLHEHASIEYEHEDKDVLNILPDAAQPNESYSEQSLFSQSESNNNKISPPHNDGPKTGPMHTEQLNSLCDMIKVDLQDVPDEVFFEAKWKIMDILRDVHRKRLECERQAYSRYYNFKQSSQAAPISSNSFAGHSYDQQTY</sequence>
<dbReference type="GO" id="GO:0008270">
    <property type="term" value="F:zinc ion binding"/>
    <property type="evidence" value="ECO:0007669"/>
    <property type="project" value="UniProtKB-KW"/>
</dbReference>
<dbReference type="PROSITE" id="PS50808">
    <property type="entry name" value="ZF_BED"/>
    <property type="match status" value="1"/>
</dbReference>
<dbReference type="InterPro" id="IPR003656">
    <property type="entry name" value="Znf_BED"/>
</dbReference>
<evidence type="ECO:0000256" key="4">
    <source>
        <dbReference type="PROSITE-ProRule" id="PRU00027"/>
    </source>
</evidence>
<proteinExistence type="evidence at transcript level"/>
<reference evidence="7" key="2">
    <citation type="journal article" date="2014" name="BMC Genomics">
        <title>A genomic perspective to assessing quality of mass-reared SIT flies used in Mediterranean fruit fly (Ceratitis capitata) eradication in California.</title>
        <authorList>
            <person name="Calla B."/>
            <person name="Hall B."/>
            <person name="Hou S."/>
            <person name="Geib S.M."/>
        </authorList>
    </citation>
    <scope>NUCLEOTIDE SEQUENCE</scope>
</reference>
<evidence type="ECO:0000256" key="2">
    <source>
        <dbReference type="ARBA" id="ARBA00022771"/>
    </source>
</evidence>